<dbReference type="InterPro" id="IPR011701">
    <property type="entry name" value="MFS"/>
</dbReference>
<evidence type="ECO:0000256" key="8">
    <source>
        <dbReference type="ARBA" id="ARBA00023136"/>
    </source>
</evidence>
<reference evidence="11" key="1">
    <citation type="submission" date="2016-01" db="EMBL/GenBank/DDBJ databases">
        <authorList>
            <person name="Peeters C."/>
        </authorList>
    </citation>
    <scope>NUCLEOTIDE SEQUENCE</scope>
    <source>
        <strain evidence="11">LMG 29321</strain>
    </source>
</reference>
<feature type="transmembrane region" description="Helical" evidence="9">
    <location>
        <begin position="365"/>
        <end position="388"/>
    </location>
</feature>
<comment type="caution">
    <text evidence="11">The sequence shown here is derived from an EMBL/GenBank/DDBJ whole genome shotgun (WGS) entry which is preliminary data.</text>
</comment>
<evidence type="ECO:0000256" key="7">
    <source>
        <dbReference type="ARBA" id="ARBA00022989"/>
    </source>
</evidence>
<dbReference type="EMBL" id="FCOX02000037">
    <property type="protein sequence ID" value="SAK98285.1"/>
    <property type="molecule type" value="Genomic_DNA"/>
</dbReference>
<feature type="transmembrane region" description="Helical" evidence="9">
    <location>
        <begin position="234"/>
        <end position="259"/>
    </location>
</feature>
<feature type="transmembrane region" description="Helical" evidence="9">
    <location>
        <begin position="394"/>
        <end position="412"/>
    </location>
</feature>
<dbReference type="OrthoDB" id="6766492at2"/>
<keyword evidence="3" id="KW-0813">Transport</keyword>
<feature type="transmembrane region" description="Helical" evidence="9">
    <location>
        <begin position="299"/>
        <end position="320"/>
    </location>
</feature>
<dbReference type="AlphaFoldDB" id="A0A158DUL4"/>
<protein>
    <submittedName>
        <fullName evidence="11">General substrate transporter</fullName>
    </submittedName>
</protein>
<keyword evidence="7 9" id="KW-1133">Transmembrane helix</keyword>
<dbReference type="Pfam" id="PF07690">
    <property type="entry name" value="MFS_1"/>
    <property type="match status" value="1"/>
</dbReference>
<feature type="transmembrane region" description="Helical" evidence="9">
    <location>
        <begin position="111"/>
        <end position="135"/>
    </location>
</feature>
<dbReference type="PROSITE" id="PS50850">
    <property type="entry name" value="MFS"/>
    <property type="match status" value="1"/>
</dbReference>
<evidence type="ECO:0000256" key="4">
    <source>
        <dbReference type="ARBA" id="ARBA00022475"/>
    </source>
</evidence>
<dbReference type="PROSITE" id="PS00216">
    <property type="entry name" value="SUGAR_TRANSPORT_1"/>
    <property type="match status" value="1"/>
</dbReference>
<evidence type="ECO:0000256" key="3">
    <source>
        <dbReference type="ARBA" id="ARBA00022448"/>
    </source>
</evidence>
<dbReference type="SUPFAM" id="SSF103473">
    <property type="entry name" value="MFS general substrate transporter"/>
    <property type="match status" value="1"/>
</dbReference>
<feature type="transmembrane region" description="Helical" evidence="9">
    <location>
        <begin position="181"/>
        <end position="198"/>
    </location>
</feature>
<dbReference type="PANTHER" id="PTHR43528">
    <property type="entry name" value="ALPHA-KETOGLUTARATE PERMEASE"/>
    <property type="match status" value="1"/>
</dbReference>
<comment type="similarity">
    <text evidence="2">Belongs to the major facilitator superfamily. Metabolite:H+ Symporter (MHS) family (TC 2.A.1.6) family.</text>
</comment>
<feature type="transmembrane region" description="Helical" evidence="9">
    <location>
        <begin position="147"/>
        <end position="169"/>
    </location>
</feature>
<dbReference type="GO" id="GO:0005886">
    <property type="term" value="C:plasma membrane"/>
    <property type="evidence" value="ECO:0007669"/>
    <property type="project" value="UniProtKB-SubCell"/>
</dbReference>
<dbReference type="InterPro" id="IPR020846">
    <property type="entry name" value="MFS_dom"/>
</dbReference>
<evidence type="ECO:0000256" key="6">
    <source>
        <dbReference type="ARBA" id="ARBA00022847"/>
    </source>
</evidence>
<evidence type="ECO:0000256" key="9">
    <source>
        <dbReference type="SAM" id="Phobius"/>
    </source>
</evidence>
<feature type="transmembrane region" description="Helical" evidence="9">
    <location>
        <begin position="79"/>
        <end position="99"/>
    </location>
</feature>
<evidence type="ECO:0000256" key="1">
    <source>
        <dbReference type="ARBA" id="ARBA00004651"/>
    </source>
</evidence>
<evidence type="ECO:0000313" key="11">
    <source>
        <dbReference type="EMBL" id="SAK98285.1"/>
    </source>
</evidence>
<dbReference type="InterPro" id="IPR051084">
    <property type="entry name" value="H+-coupled_symporters"/>
</dbReference>
<sequence length="445" mass="47889">MSSNGARRKIGAISIGNLGEIYDFTVFAFSIPLIAAHFFPSQDSSSALLSTFAVYAVAFLARPIGGIAFGYLIDKVGRVRVLAITIWLMAVATAAIGVLPTYQQIGIAAPTLLILCRFAQGLALGGEFTGGIIYIMESAPKGRRGRWVGIAFTFATLPLFFVTVVLLGFQTVIGKELYADWGWRVPFLIGGLIGIVGFQMRKKLEEPEEYLFAVRNAEFNSMLRSISRPARKSMLYVAMLMPVQAVTAYLLLGFMYTFLVKQVGMDSKTALLANGAGIFVYAILGAVSGTLSDRYGRKTLLSVGTLWIAMVAYPAIWLAAHGSQLQVVLGQVALGIGIGLYGATCTVTSTELFPTQSRAISHAIAYQITVAVLGGTTPLVCAWLVSVLKSPLAPGWYVTAFAVLNFFMVQFLPETKDVDLHTSVADSEAVESTQILTESPISERA</sequence>
<feature type="transmembrane region" description="Helical" evidence="9">
    <location>
        <begin position="271"/>
        <end position="292"/>
    </location>
</feature>
<dbReference type="InterPro" id="IPR005829">
    <property type="entry name" value="Sugar_transporter_CS"/>
</dbReference>
<accession>A0A158DUL4</accession>
<dbReference type="Gene3D" id="1.20.1250.20">
    <property type="entry name" value="MFS general substrate transporter like domains"/>
    <property type="match status" value="1"/>
</dbReference>
<proteinExistence type="inferred from homology"/>
<evidence type="ECO:0000256" key="2">
    <source>
        <dbReference type="ARBA" id="ARBA00008240"/>
    </source>
</evidence>
<name>A0A158DUL4_9BURK</name>
<dbReference type="GO" id="GO:0015293">
    <property type="term" value="F:symporter activity"/>
    <property type="evidence" value="ECO:0007669"/>
    <property type="project" value="UniProtKB-KW"/>
</dbReference>
<keyword evidence="4" id="KW-1003">Cell membrane</keyword>
<evidence type="ECO:0000313" key="12">
    <source>
        <dbReference type="Proteomes" id="UP000071859"/>
    </source>
</evidence>
<feature type="transmembrane region" description="Helical" evidence="9">
    <location>
        <begin position="332"/>
        <end position="353"/>
    </location>
</feature>
<keyword evidence="12" id="KW-1185">Reference proteome</keyword>
<evidence type="ECO:0000259" key="10">
    <source>
        <dbReference type="PROSITE" id="PS50850"/>
    </source>
</evidence>
<dbReference type="InterPro" id="IPR036259">
    <property type="entry name" value="MFS_trans_sf"/>
</dbReference>
<evidence type="ECO:0000256" key="5">
    <source>
        <dbReference type="ARBA" id="ARBA00022692"/>
    </source>
</evidence>
<feature type="domain" description="Major facilitator superfamily (MFS) profile" evidence="10">
    <location>
        <begin position="9"/>
        <end position="417"/>
    </location>
</feature>
<feature type="transmembrane region" description="Helical" evidence="9">
    <location>
        <begin position="21"/>
        <end position="40"/>
    </location>
</feature>
<dbReference type="RefSeq" id="WP_062609258.1">
    <property type="nucleotide sequence ID" value="NZ_FCOX02000037.1"/>
</dbReference>
<organism evidence="11 12">
    <name type="scientific">Caballeronia calidae</name>
    <dbReference type="NCBI Taxonomy" id="1777139"/>
    <lineage>
        <taxon>Bacteria</taxon>
        <taxon>Pseudomonadati</taxon>
        <taxon>Pseudomonadota</taxon>
        <taxon>Betaproteobacteria</taxon>
        <taxon>Burkholderiales</taxon>
        <taxon>Burkholderiaceae</taxon>
        <taxon>Caballeronia</taxon>
    </lineage>
</organism>
<keyword evidence="8 9" id="KW-0472">Membrane</keyword>
<dbReference type="PANTHER" id="PTHR43528:SF1">
    <property type="entry name" value="ALPHA-KETOGLUTARATE PERMEASE"/>
    <property type="match status" value="1"/>
</dbReference>
<feature type="transmembrane region" description="Helical" evidence="9">
    <location>
        <begin position="52"/>
        <end position="72"/>
    </location>
</feature>
<gene>
    <name evidence="11" type="ORF">AWB78_05640</name>
</gene>
<keyword evidence="6" id="KW-0769">Symport</keyword>
<keyword evidence="5 9" id="KW-0812">Transmembrane</keyword>
<dbReference type="Proteomes" id="UP000071859">
    <property type="component" value="Unassembled WGS sequence"/>
</dbReference>
<comment type="subcellular location">
    <subcellularLocation>
        <location evidence="1">Cell membrane</location>
        <topology evidence="1">Multi-pass membrane protein</topology>
    </subcellularLocation>
</comment>